<protein>
    <submittedName>
        <fullName evidence="1">Uncharacterized protein</fullName>
    </submittedName>
</protein>
<name>A0A4R1KIL3_9GAMM</name>
<dbReference type="Proteomes" id="UP000295565">
    <property type="component" value="Unassembled WGS sequence"/>
</dbReference>
<evidence type="ECO:0000313" key="2">
    <source>
        <dbReference type="Proteomes" id="UP000295565"/>
    </source>
</evidence>
<comment type="caution">
    <text evidence="1">The sequence shown here is derived from an EMBL/GenBank/DDBJ whole genome shotgun (WGS) entry which is preliminary data.</text>
</comment>
<reference evidence="1 2" key="1">
    <citation type="submission" date="2019-03" db="EMBL/GenBank/DDBJ databases">
        <title>Genomic Encyclopedia of Type Strains, Phase IV (KMG-IV): sequencing the most valuable type-strain genomes for metagenomic binning, comparative biology and taxonomic classification.</title>
        <authorList>
            <person name="Goeker M."/>
        </authorList>
    </citation>
    <scope>NUCLEOTIDE SEQUENCE [LARGE SCALE GENOMIC DNA]</scope>
    <source>
        <strain evidence="1 2">DSM 18577</strain>
    </source>
</reference>
<keyword evidence="2" id="KW-1185">Reference proteome</keyword>
<organism evidence="1 2">
    <name type="scientific">Celerinatantimonas diazotrophica</name>
    <dbReference type="NCBI Taxonomy" id="412034"/>
    <lineage>
        <taxon>Bacteria</taxon>
        <taxon>Pseudomonadati</taxon>
        <taxon>Pseudomonadota</taxon>
        <taxon>Gammaproteobacteria</taxon>
        <taxon>Celerinatantimonadaceae</taxon>
        <taxon>Celerinatantimonas</taxon>
    </lineage>
</organism>
<gene>
    <name evidence="1" type="ORF">EV690_0113</name>
</gene>
<accession>A0A4R1KIL3</accession>
<dbReference type="EMBL" id="SMGD01000001">
    <property type="protein sequence ID" value="TCK63993.1"/>
    <property type="molecule type" value="Genomic_DNA"/>
</dbReference>
<sequence length="84" mass="8900">MLAGKAISLLFGNTLDKSRLARLSLNCKIRQGGHTVAWAAKQWERLSGEVASSTPDGRGELSDAHRCVIGTGGIPPMKVQAKQG</sequence>
<evidence type="ECO:0000313" key="1">
    <source>
        <dbReference type="EMBL" id="TCK63993.1"/>
    </source>
</evidence>
<dbReference type="AlphaFoldDB" id="A0A4R1KIL3"/>
<proteinExistence type="predicted"/>